<dbReference type="SUPFAM" id="SSF57184">
    <property type="entry name" value="Growth factor receptor domain"/>
    <property type="match status" value="1"/>
</dbReference>
<dbReference type="GO" id="GO:0005576">
    <property type="term" value="C:extracellular region"/>
    <property type="evidence" value="ECO:0007669"/>
    <property type="project" value="UniProtKB-SubCell"/>
</dbReference>
<comment type="subcellular location">
    <subcellularLocation>
        <location evidence="1">Secreted</location>
    </subcellularLocation>
</comment>
<feature type="disulfide bond" evidence="9">
    <location>
        <begin position="585"/>
        <end position="594"/>
    </location>
</feature>
<organism evidence="12 13">
    <name type="scientific">Mytilus edulis</name>
    <name type="common">Blue mussel</name>
    <dbReference type="NCBI Taxonomy" id="6550"/>
    <lineage>
        <taxon>Eukaryota</taxon>
        <taxon>Metazoa</taxon>
        <taxon>Spiralia</taxon>
        <taxon>Lophotrochozoa</taxon>
        <taxon>Mollusca</taxon>
        <taxon>Bivalvia</taxon>
        <taxon>Autobranchia</taxon>
        <taxon>Pteriomorphia</taxon>
        <taxon>Mytilida</taxon>
        <taxon>Mytiloidea</taxon>
        <taxon>Mytilidae</taxon>
        <taxon>Mytilinae</taxon>
        <taxon>Mytilus</taxon>
    </lineage>
</organism>
<dbReference type="FunFam" id="2.10.25.10:FF:000006">
    <property type="entry name" value="Versican core protein-like isoform 1"/>
    <property type="match status" value="1"/>
</dbReference>
<dbReference type="GO" id="GO:0045197">
    <property type="term" value="P:establishment or maintenance of epithelial cell apical/basal polarity"/>
    <property type="evidence" value="ECO:0007669"/>
    <property type="project" value="TreeGrafter"/>
</dbReference>
<feature type="disulfide bond" evidence="9">
    <location>
        <begin position="623"/>
        <end position="632"/>
    </location>
</feature>
<feature type="disulfide bond" evidence="9">
    <location>
        <begin position="547"/>
        <end position="556"/>
    </location>
</feature>
<dbReference type="InterPro" id="IPR051022">
    <property type="entry name" value="Notch_Cell-Fate_Det"/>
</dbReference>
<sequence length="776" mass="85980">MKCPPDVEIDADPDDISAEVVWQPPVALDNSGIRPIVIVVPAIEPPKRFPIGFTRFKYIAEDLSGNKIKCKFTVHVKDVTQPMADRCVSPFPYITSEQYANVTWDEPEFSDNSGTVTRVERNIAPGLFPQGETEVIYTAFDKNGNNNTCVIKVNVLPHPCQYPPVPVNGERECFDTDEGVHCSVNFETSSNSVAQPASVTYIGSIPCGKEILVNEMESIFQQKVKEQIAAICDENVVCEVENIQTSCEEEDEDFNKIKLVFNHRNRRNVNEFTRLKRATNLQKKRKKKSYSITFTFTVKGKMKKPNKDKSPTKKLDKLESSMDQVVDTVQIEAQQGTWDLKMKNAKMQFSNISYDSENIIRCPGGTFFNVLRQKCENCLRGSYQPEEGQYTCHLCPNLTSTHRSNSRSKDDCKAECSPGYASKTGLEPCLSCPKGTYQFDTGKTFCLDCPGDGKTLETASTDLSECQGSYTDYQSDIPVEVDFDECFAKPCKNGATCRSQGGFGIRCICAPGYTGAYCEKELDECESDPCFNGGSCVDLKVDYSCKCVAGFTGKKCEVNIDECLGQPCVNNGTCVDGVNNYNCSCLPEYEGPRCERLKDDCKNAQCQHEGICVNTLQGYNCQCANGYSGVNCEINNDDCSSGPCRNDGTCVDEVAGFSCVCMPGYTGKQCLNEIDECASLPCFQGATCVDRINSFECICPQTFSGRLCETELDSKYLLDFPSSGTINYSTFKMGREMSAFSIGFWIRTSDEINQGTPFSYSVGEFDNALTITNYDG</sequence>
<evidence type="ECO:0000256" key="3">
    <source>
        <dbReference type="ARBA" id="ARBA00022525"/>
    </source>
</evidence>
<dbReference type="SMART" id="SM00181">
    <property type="entry name" value="EGF"/>
    <property type="match status" value="6"/>
</dbReference>
<evidence type="ECO:0000259" key="10">
    <source>
        <dbReference type="PROSITE" id="PS50026"/>
    </source>
</evidence>
<dbReference type="PROSITE" id="PS01186">
    <property type="entry name" value="EGF_2"/>
    <property type="match status" value="4"/>
</dbReference>
<dbReference type="Pfam" id="PF07699">
    <property type="entry name" value="Ephrin_rec_like"/>
    <property type="match status" value="2"/>
</dbReference>
<evidence type="ECO:0000256" key="8">
    <source>
        <dbReference type="ARBA" id="ARBA00023180"/>
    </source>
</evidence>
<dbReference type="PROSITE" id="PS00022">
    <property type="entry name" value="EGF_1"/>
    <property type="match status" value="6"/>
</dbReference>
<feature type="disulfide bond" evidence="9">
    <location>
        <begin position="699"/>
        <end position="708"/>
    </location>
</feature>
<dbReference type="GO" id="GO:0007399">
    <property type="term" value="P:nervous system development"/>
    <property type="evidence" value="ECO:0007669"/>
    <property type="project" value="UniProtKB-ARBA"/>
</dbReference>
<keyword evidence="5" id="KW-0732">Signal</keyword>
<dbReference type="GO" id="GO:0032991">
    <property type="term" value="C:protein-containing complex"/>
    <property type="evidence" value="ECO:0007669"/>
    <property type="project" value="TreeGrafter"/>
</dbReference>
<evidence type="ECO:0000256" key="1">
    <source>
        <dbReference type="ARBA" id="ARBA00004613"/>
    </source>
</evidence>
<dbReference type="GO" id="GO:0007157">
    <property type="term" value="P:heterophilic cell-cell adhesion via plasma membrane cell adhesion molecules"/>
    <property type="evidence" value="ECO:0007669"/>
    <property type="project" value="TreeGrafter"/>
</dbReference>
<feature type="domain" description="HYR" evidence="11">
    <location>
        <begin position="1"/>
        <end position="76"/>
    </location>
</feature>
<dbReference type="GO" id="GO:0005886">
    <property type="term" value="C:plasma membrane"/>
    <property type="evidence" value="ECO:0007669"/>
    <property type="project" value="TreeGrafter"/>
</dbReference>
<name>A0A8S3SVQ0_MYTED</name>
<dbReference type="Pfam" id="PF12661">
    <property type="entry name" value="hEGF"/>
    <property type="match status" value="2"/>
</dbReference>
<evidence type="ECO:0000256" key="5">
    <source>
        <dbReference type="ARBA" id="ARBA00022729"/>
    </source>
</evidence>
<feature type="disulfide bond" evidence="9">
    <location>
        <begin position="661"/>
        <end position="670"/>
    </location>
</feature>
<accession>A0A8S3SVQ0</accession>
<dbReference type="PANTHER" id="PTHR24049:SF22">
    <property type="entry name" value="DROSOPHILA CRUMBS HOMOLOG"/>
    <property type="match status" value="1"/>
</dbReference>
<dbReference type="GO" id="GO:0005509">
    <property type="term" value="F:calcium ion binding"/>
    <property type="evidence" value="ECO:0007669"/>
    <property type="project" value="InterPro"/>
</dbReference>
<keyword evidence="8" id="KW-0325">Glycoprotein</keyword>
<dbReference type="InterPro" id="IPR009030">
    <property type="entry name" value="Growth_fac_rcpt_cys_sf"/>
</dbReference>
<reference evidence="12" key="1">
    <citation type="submission" date="2021-03" db="EMBL/GenBank/DDBJ databases">
        <authorList>
            <person name="Bekaert M."/>
        </authorList>
    </citation>
    <scope>NUCLEOTIDE SEQUENCE</scope>
</reference>
<dbReference type="Gene3D" id="2.10.50.10">
    <property type="entry name" value="Tumor Necrosis Factor Receptor, subunit A, domain 2"/>
    <property type="match status" value="2"/>
</dbReference>
<dbReference type="Pfam" id="PF02494">
    <property type="entry name" value="HYR"/>
    <property type="match status" value="2"/>
</dbReference>
<dbReference type="FunFam" id="2.10.25.10:FF:000143">
    <property type="entry name" value="Protein crumbs 1"/>
    <property type="match status" value="1"/>
</dbReference>
<dbReference type="InterPro" id="IPR000742">
    <property type="entry name" value="EGF"/>
</dbReference>
<dbReference type="PROSITE" id="PS50026">
    <property type="entry name" value="EGF_3"/>
    <property type="match status" value="6"/>
</dbReference>
<proteinExistence type="predicted"/>
<keyword evidence="13" id="KW-1185">Reference proteome</keyword>
<dbReference type="Pfam" id="PF00008">
    <property type="entry name" value="EGF"/>
    <property type="match status" value="3"/>
</dbReference>
<dbReference type="SMART" id="SM00179">
    <property type="entry name" value="EGF_CA"/>
    <property type="match status" value="6"/>
</dbReference>
<dbReference type="FunFam" id="2.10.25.10:FF:000045">
    <property type="entry name" value="Slit guidance ligand 2"/>
    <property type="match status" value="1"/>
</dbReference>
<dbReference type="Proteomes" id="UP000683360">
    <property type="component" value="Unassembled WGS sequence"/>
</dbReference>
<keyword evidence="7 9" id="KW-1015">Disulfide bond</keyword>
<keyword evidence="6" id="KW-0677">Repeat</keyword>
<feature type="domain" description="EGF-like" evidence="10">
    <location>
        <begin position="482"/>
        <end position="519"/>
    </location>
</feature>
<evidence type="ECO:0000256" key="9">
    <source>
        <dbReference type="PROSITE-ProRule" id="PRU00076"/>
    </source>
</evidence>
<evidence type="ECO:0000256" key="2">
    <source>
        <dbReference type="ARBA" id="ARBA00022473"/>
    </source>
</evidence>
<dbReference type="FunFam" id="2.10.25.10:FF:000080">
    <property type="entry name" value="Neurogenic locus notch 1"/>
    <property type="match status" value="1"/>
</dbReference>
<dbReference type="PROSITE" id="PS00010">
    <property type="entry name" value="ASX_HYDROXYL"/>
    <property type="match status" value="5"/>
</dbReference>
<keyword evidence="3" id="KW-0964">Secreted</keyword>
<evidence type="ECO:0000313" key="12">
    <source>
        <dbReference type="EMBL" id="CAG2225665.1"/>
    </source>
</evidence>
<evidence type="ECO:0000259" key="11">
    <source>
        <dbReference type="PROSITE" id="PS50825"/>
    </source>
</evidence>
<keyword evidence="4 9" id="KW-0245">EGF-like domain</keyword>
<dbReference type="InterPro" id="IPR018097">
    <property type="entry name" value="EGF_Ca-bd_CS"/>
</dbReference>
<keyword evidence="2" id="KW-0217">Developmental protein</keyword>
<feature type="disulfide bond" evidence="9">
    <location>
        <begin position="509"/>
        <end position="518"/>
    </location>
</feature>
<dbReference type="OrthoDB" id="6515930at2759"/>
<gene>
    <name evidence="12" type="ORF">MEDL_38800</name>
</gene>
<feature type="domain" description="EGF-like" evidence="10">
    <location>
        <begin position="521"/>
        <end position="557"/>
    </location>
</feature>
<comment type="caution">
    <text evidence="9">Lacks conserved residue(s) required for the propagation of feature annotation.</text>
</comment>
<feature type="domain" description="EGF-like" evidence="10">
    <location>
        <begin position="635"/>
        <end position="671"/>
    </location>
</feature>
<comment type="caution">
    <text evidence="12">The sequence shown here is derived from an EMBL/GenBank/DDBJ whole genome shotgun (WGS) entry which is preliminary data.</text>
</comment>
<dbReference type="PROSITE" id="PS50825">
    <property type="entry name" value="HYR"/>
    <property type="match status" value="2"/>
</dbReference>
<dbReference type="InterPro" id="IPR001881">
    <property type="entry name" value="EGF-like_Ca-bd_dom"/>
</dbReference>
<dbReference type="PROSITE" id="PS01187">
    <property type="entry name" value="EGF_CA"/>
    <property type="match status" value="3"/>
</dbReference>
<dbReference type="FunFam" id="2.10.25.10:FF:000012">
    <property type="entry name" value="Delta-like protein"/>
    <property type="match status" value="2"/>
</dbReference>
<dbReference type="SMART" id="SM01411">
    <property type="entry name" value="Ephrin_rec_like"/>
    <property type="match status" value="2"/>
</dbReference>
<dbReference type="InterPro" id="IPR011641">
    <property type="entry name" value="Tyr-kin_ephrin_A/B_rcpt-like"/>
</dbReference>
<dbReference type="PANTHER" id="PTHR24049">
    <property type="entry name" value="CRUMBS FAMILY MEMBER"/>
    <property type="match status" value="1"/>
</dbReference>
<dbReference type="Gene3D" id="2.10.25.10">
    <property type="entry name" value="Laminin"/>
    <property type="match status" value="6"/>
</dbReference>
<dbReference type="InterPro" id="IPR000152">
    <property type="entry name" value="EGF-type_Asp/Asn_hydroxyl_site"/>
</dbReference>
<feature type="domain" description="EGF-like" evidence="10">
    <location>
        <begin position="673"/>
        <end position="709"/>
    </location>
</feature>
<dbReference type="SUPFAM" id="SSF57196">
    <property type="entry name" value="EGF/Laminin"/>
    <property type="match status" value="6"/>
</dbReference>
<feature type="domain" description="EGF-like" evidence="10">
    <location>
        <begin position="597"/>
        <end position="633"/>
    </location>
</feature>
<dbReference type="AlphaFoldDB" id="A0A8S3SVQ0"/>
<dbReference type="InterPro" id="IPR013032">
    <property type="entry name" value="EGF-like_CS"/>
</dbReference>
<evidence type="ECO:0000313" key="13">
    <source>
        <dbReference type="Proteomes" id="UP000683360"/>
    </source>
</evidence>
<dbReference type="PRINTS" id="PR00010">
    <property type="entry name" value="EGFBLOOD"/>
</dbReference>
<dbReference type="CDD" id="cd00054">
    <property type="entry name" value="EGF_CA"/>
    <property type="match status" value="6"/>
</dbReference>
<evidence type="ECO:0000256" key="4">
    <source>
        <dbReference type="ARBA" id="ARBA00022536"/>
    </source>
</evidence>
<dbReference type="EMBL" id="CAJPWZ010001856">
    <property type="protein sequence ID" value="CAG2225665.1"/>
    <property type="molecule type" value="Genomic_DNA"/>
</dbReference>
<evidence type="ECO:0000256" key="7">
    <source>
        <dbReference type="ARBA" id="ARBA00023157"/>
    </source>
</evidence>
<evidence type="ECO:0000256" key="6">
    <source>
        <dbReference type="ARBA" id="ARBA00022737"/>
    </source>
</evidence>
<feature type="domain" description="EGF-like" evidence="10">
    <location>
        <begin position="559"/>
        <end position="595"/>
    </location>
</feature>
<protein>
    <submittedName>
        <fullName evidence="12">Uncharacterized protein</fullName>
    </submittedName>
</protein>
<dbReference type="InterPro" id="IPR003410">
    <property type="entry name" value="HYR_dom"/>
</dbReference>
<feature type="domain" description="HYR" evidence="11">
    <location>
        <begin position="77"/>
        <end position="157"/>
    </location>
</feature>